<dbReference type="InterPro" id="IPR006483">
    <property type="entry name" value="CRISPR-assoc_Cas3_HD"/>
</dbReference>
<evidence type="ECO:0000256" key="8">
    <source>
        <dbReference type="ARBA" id="ARBA00023118"/>
    </source>
</evidence>
<dbReference type="GeneID" id="93151369"/>
<dbReference type="Gene3D" id="1.10.3210.30">
    <property type="match status" value="1"/>
</dbReference>
<evidence type="ECO:0000256" key="2">
    <source>
        <dbReference type="ARBA" id="ARBA00009046"/>
    </source>
</evidence>
<dbReference type="Proteomes" id="UP001055091">
    <property type="component" value="Unassembled WGS sequence"/>
</dbReference>
<dbReference type="CDD" id="cd09641">
    <property type="entry name" value="Cas3''_I"/>
    <property type="match status" value="1"/>
</dbReference>
<dbReference type="SUPFAM" id="SSF52540">
    <property type="entry name" value="P-loop containing nucleoside triphosphate hydrolases"/>
    <property type="match status" value="1"/>
</dbReference>
<keyword evidence="4" id="KW-0547">Nucleotide-binding</keyword>
<keyword evidence="6" id="KW-0347">Helicase</keyword>
<dbReference type="GO" id="GO:0046872">
    <property type="term" value="F:metal ion binding"/>
    <property type="evidence" value="ECO:0007669"/>
    <property type="project" value="UniProtKB-KW"/>
</dbReference>
<dbReference type="InterPro" id="IPR011545">
    <property type="entry name" value="DEAD/DEAH_box_helicase_dom"/>
</dbReference>
<dbReference type="Pfam" id="PF01966">
    <property type="entry name" value="HD"/>
    <property type="match status" value="1"/>
</dbReference>
<evidence type="ECO:0000256" key="4">
    <source>
        <dbReference type="ARBA" id="ARBA00022741"/>
    </source>
</evidence>
<dbReference type="InterPro" id="IPR054712">
    <property type="entry name" value="Cas3-like_dom"/>
</dbReference>
<evidence type="ECO:0000256" key="6">
    <source>
        <dbReference type="ARBA" id="ARBA00022806"/>
    </source>
</evidence>
<proteinExistence type="inferred from homology"/>
<evidence type="ECO:0000313" key="11">
    <source>
        <dbReference type="Proteomes" id="UP001055091"/>
    </source>
</evidence>
<dbReference type="NCBIfam" id="TIGR01596">
    <property type="entry name" value="cas3_HD"/>
    <property type="match status" value="1"/>
</dbReference>
<dbReference type="RefSeq" id="WP_322786279.1">
    <property type="nucleotide sequence ID" value="NZ_CAJKZF010000001.1"/>
</dbReference>
<sequence length="732" mass="83301">MSVMESYLAHSAKNGYPSQSYFDHVYNTMKRALIFAREMKRYCRKDAKQIENILCLAALYHDLGKLAEENQKELHKEGIKSGHLPVNHVDAGAAFLKQKGQEALCSLILVYAHHQGLPDFTVEENRAEMVCYRDTRESVRACFDREMEQLLQIHRQLIPESNVHNPEYCEGDMSMFIRMVFSCLVDADHSDTAAAYGQYPEHDNIPKLKPALRLEALNRYVANLGEKNRSKRNDLRTQMYERCRDGQREEGIVSNDGAVGSGKTTAVMAYQLNQAVAKGARRIFVVLPYTNVITQSVEVYRNALVLPGEEREAVVAELHCKADFEDEDTRCLTSLWRAPIIVTTAVAFFETLASNRPGALRRLHELPGSIIFMDEAHAALPLKLLPLAWHWMKVLEEEWSCHWILASGSLVRFWQIPELVGIEKKQVPEMVPTNLRSELLGYEKNRIQFCWNPCPLSRAELIDWVMAKPGPRLVIMNTVQSAAVIADDICRKYGRECVEHLSTALMPEDRAETIKVVKKRLENPGDTNWVLVATSCVEAGVDFSFRTGFRELASVLSLLQAAGRVNRNGSCKDAQMWSFSMQDDTMLTQNPGVKISAGILEEYLRDGLEITPELSTKSIRDELQRGKNETKEMQALIEAEAIQNFKTVNDRFHVIENNVIPVIVKADVAERIKLGYGNWKEVQKYSVSIRRKNLEKWQVKQIAEDACQWTLFYDSFLGYMAGVLRLSESSDR</sequence>
<protein>
    <submittedName>
        <fullName evidence="10">CRISPR-associated helicase/endonuclease Cas3</fullName>
    </submittedName>
</protein>
<comment type="similarity">
    <text evidence="2">In the central section; belongs to the CRISPR-associated helicase Cas3 family.</text>
</comment>
<dbReference type="Pfam" id="PF00270">
    <property type="entry name" value="DEAD"/>
    <property type="match status" value="1"/>
</dbReference>
<evidence type="ECO:0000256" key="3">
    <source>
        <dbReference type="ARBA" id="ARBA00022723"/>
    </source>
</evidence>
<evidence type="ECO:0000256" key="1">
    <source>
        <dbReference type="ARBA" id="ARBA00006847"/>
    </source>
</evidence>
<keyword evidence="3" id="KW-0479">Metal-binding</keyword>
<gene>
    <name evidence="10" type="primary">cas3</name>
    <name evidence="10" type="ORF">CE91St55_17410</name>
</gene>
<dbReference type="Pfam" id="PF22590">
    <property type="entry name" value="Cas3-like_C_2"/>
    <property type="match status" value="1"/>
</dbReference>
<dbReference type="SUPFAM" id="SSF109604">
    <property type="entry name" value="HD-domain/PDEase-like"/>
    <property type="match status" value="1"/>
</dbReference>
<dbReference type="GO" id="GO:0051607">
    <property type="term" value="P:defense response to virus"/>
    <property type="evidence" value="ECO:0007669"/>
    <property type="project" value="UniProtKB-KW"/>
</dbReference>
<reference evidence="10" key="1">
    <citation type="submission" date="2022-01" db="EMBL/GenBank/DDBJ databases">
        <title>Novel bile acid biosynthetic pathways are enriched in the microbiome of centenarians.</title>
        <authorList>
            <person name="Sato Y."/>
            <person name="Atarashi K."/>
            <person name="Plichta R.D."/>
            <person name="Arai Y."/>
            <person name="Sasajima S."/>
            <person name="Kearney M.S."/>
            <person name="Suda W."/>
            <person name="Takeshita K."/>
            <person name="Sasaki T."/>
            <person name="Okamoto S."/>
            <person name="Skelly N.A."/>
            <person name="Okamura Y."/>
            <person name="Vlamakis H."/>
            <person name="Li Y."/>
            <person name="Tanoue T."/>
            <person name="Takei H."/>
            <person name="Nittono H."/>
            <person name="Narushima S."/>
            <person name="Irie J."/>
            <person name="Itoh H."/>
            <person name="Moriya K."/>
            <person name="Sugiura Y."/>
            <person name="Suematsu M."/>
            <person name="Moritoki N."/>
            <person name="Shibata S."/>
            <person name="Littman R.D."/>
            <person name="Fischbach A.M."/>
            <person name="Uwamino Y."/>
            <person name="Inoue T."/>
            <person name="Honda A."/>
            <person name="Hattori M."/>
            <person name="Murai T."/>
            <person name="Xavier J.R."/>
            <person name="Hirose N."/>
            <person name="Honda K."/>
        </authorList>
    </citation>
    <scope>NUCLEOTIDE SEQUENCE</scope>
    <source>
        <strain evidence="10">CE91-St55</strain>
    </source>
</reference>
<organism evidence="10 11">
    <name type="scientific">Hungatella hathewayi</name>
    <dbReference type="NCBI Taxonomy" id="154046"/>
    <lineage>
        <taxon>Bacteria</taxon>
        <taxon>Bacillati</taxon>
        <taxon>Bacillota</taxon>
        <taxon>Clostridia</taxon>
        <taxon>Lachnospirales</taxon>
        <taxon>Lachnospiraceae</taxon>
        <taxon>Hungatella</taxon>
    </lineage>
</organism>
<dbReference type="Gene3D" id="3.40.50.300">
    <property type="entry name" value="P-loop containing nucleotide triphosphate hydrolases"/>
    <property type="match status" value="2"/>
</dbReference>
<evidence type="ECO:0000259" key="9">
    <source>
        <dbReference type="PROSITE" id="PS51643"/>
    </source>
</evidence>
<evidence type="ECO:0000256" key="7">
    <source>
        <dbReference type="ARBA" id="ARBA00022840"/>
    </source>
</evidence>
<dbReference type="InterPro" id="IPR006674">
    <property type="entry name" value="HD_domain"/>
</dbReference>
<dbReference type="GO" id="GO:0004386">
    <property type="term" value="F:helicase activity"/>
    <property type="evidence" value="ECO:0007669"/>
    <property type="project" value="UniProtKB-KW"/>
</dbReference>
<name>A0AA37JJR8_9FIRM</name>
<comment type="caution">
    <text evidence="10">The sequence shown here is derived from an EMBL/GenBank/DDBJ whole genome shotgun (WGS) entry which is preliminary data.</text>
</comment>
<dbReference type="InterPro" id="IPR001650">
    <property type="entry name" value="Helicase_C-like"/>
</dbReference>
<dbReference type="PROSITE" id="PS51643">
    <property type="entry name" value="HD_CAS3"/>
    <property type="match status" value="1"/>
</dbReference>
<dbReference type="GO" id="GO:0016787">
    <property type="term" value="F:hydrolase activity"/>
    <property type="evidence" value="ECO:0007669"/>
    <property type="project" value="UniProtKB-KW"/>
</dbReference>
<dbReference type="InterPro" id="IPR027417">
    <property type="entry name" value="P-loop_NTPase"/>
</dbReference>
<dbReference type="SMART" id="SM00490">
    <property type="entry name" value="HELICc"/>
    <property type="match status" value="1"/>
</dbReference>
<feature type="domain" description="HD Cas3-type" evidence="9">
    <location>
        <begin position="14"/>
        <end position="190"/>
    </location>
</feature>
<comment type="similarity">
    <text evidence="1">In the N-terminal section; belongs to the CRISPR-associated nuclease Cas3-HD family.</text>
</comment>
<evidence type="ECO:0000256" key="5">
    <source>
        <dbReference type="ARBA" id="ARBA00022801"/>
    </source>
</evidence>
<evidence type="ECO:0000313" key="10">
    <source>
        <dbReference type="EMBL" id="GKG99759.1"/>
    </source>
</evidence>
<keyword evidence="5" id="KW-0378">Hydrolase</keyword>
<dbReference type="InterPro" id="IPR038257">
    <property type="entry name" value="CRISPR-assoc_Cas3_HD_sf"/>
</dbReference>
<dbReference type="GO" id="GO:0003676">
    <property type="term" value="F:nucleic acid binding"/>
    <property type="evidence" value="ECO:0007669"/>
    <property type="project" value="InterPro"/>
</dbReference>
<accession>A0AA37JJR8</accession>
<dbReference type="GO" id="GO:0005524">
    <property type="term" value="F:ATP binding"/>
    <property type="evidence" value="ECO:0007669"/>
    <property type="project" value="UniProtKB-KW"/>
</dbReference>
<dbReference type="SMART" id="SM00471">
    <property type="entry name" value="HDc"/>
    <property type="match status" value="1"/>
</dbReference>
<dbReference type="EMBL" id="BQNJ01000001">
    <property type="protein sequence ID" value="GKG99759.1"/>
    <property type="molecule type" value="Genomic_DNA"/>
</dbReference>
<dbReference type="AlphaFoldDB" id="A0AA37JJR8"/>
<dbReference type="InterPro" id="IPR003607">
    <property type="entry name" value="HD/PDEase_dom"/>
</dbReference>
<keyword evidence="8" id="KW-0051">Antiviral defense</keyword>
<keyword evidence="7" id="KW-0067">ATP-binding</keyword>